<gene>
    <name evidence="1" type="ORF">A3J93_01165</name>
</gene>
<comment type="caution">
    <text evidence="1">The sequence shown here is derived from an EMBL/GenBank/DDBJ whole genome shotgun (WGS) entry which is preliminary data.</text>
</comment>
<evidence type="ECO:0000313" key="1">
    <source>
        <dbReference type="EMBL" id="OGH88688.1"/>
    </source>
</evidence>
<reference evidence="1 2" key="1">
    <citation type="journal article" date="2016" name="Nat. Commun.">
        <title>Thousands of microbial genomes shed light on interconnected biogeochemical processes in an aquifer system.</title>
        <authorList>
            <person name="Anantharaman K."/>
            <person name="Brown C.T."/>
            <person name="Hug L.A."/>
            <person name="Sharon I."/>
            <person name="Castelle C.J."/>
            <person name="Probst A.J."/>
            <person name="Thomas B.C."/>
            <person name="Singh A."/>
            <person name="Wilkins M.J."/>
            <person name="Karaoz U."/>
            <person name="Brodie E.L."/>
            <person name="Williams K.H."/>
            <person name="Hubbard S.S."/>
            <person name="Banfield J.F."/>
        </authorList>
    </citation>
    <scope>NUCLEOTIDE SEQUENCE [LARGE SCALE GENOMIC DNA]</scope>
</reference>
<protein>
    <submittedName>
        <fullName evidence="1">Uncharacterized protein</fullName>
    </submittedName>
</protein>
<organism evidence="1 2">
    <name type="scientific">Candidatus Magasanikbacteria bacterium RIFOXYC2_FULL_42_28</name>
    <dbReference type="NCBI Taxonomy" id="1798704"/>
    <lineage>
        <taxon>Bacteria</taxon>
        <taxon>Candidatus Magasanikiibacteriota</taxon>
    </lineage>
</organism>
<accession>A0A1F6NXT3</accession>
<dbReference type="STRING" id="1798704.A3J93_01165"/>
<dbReference type="EMBL" id="MFQZ01000001">
    <property type="protein sequence ID" value="OGH88688.1"/>
    <property type="molecule type" value="Genomic_DNA"/>
</dbReference>
<name>A0A1F6NXT3_9BACT</name>
<proteinExistence type="predicted"/>
<dbReference type="AlphaFoldDB" id="A0A1F6NXT3"/>
<evidence type="ECO:0000313" key="2">
    <source>
        <dbReference type="Proteomes" id="UP000177907"/>
    </source>
</evidence>
<sequence length="72" mass="8352">MLKKIKSTIKYVFNLFGIKIGSPDFSYVTKNKLKNAPDDDFNWVTYNDHYRNEMENGVLFNTLKLKEGGGIM</sequence>
<dbReference type="Proteomes" id="UP000177907">
    <property type="component" value="Unassembled WGS sequence"/>
</dbReference>